<name>A0A1I4GVY3_9EURY</name>
<evidence type="ECO:0000313" key="2">
    <source>
        <dbReference type="EMBL" id="SFL33286.1"/>
    </source>
</evidence>
<dbReference type="RefSeq" id="WP_089870722.1">
    <property type="nucleotide sequence ID" value="NZ_FOTC01000004.1"/>
</dbReference>
<dbReference type="EMBL" id="FOTC01000004">
    <property type="protein sequence ID" value="SFL33286.1"/>
    <property type="molecule type" value="Genomic_DNA"/>
</dbReference>
<sequence length="156" mass="17536">MTQKLVSIGDDYFVENAAGERAFRIDGKALRVRETLLMEDLQTGDEYRLQEKLLRVKDSMTVTKDGQRAAVVKKAIVSPIRDRFTVSISGTGDLKIKGNVLDHEYRLMRDGDRVAEVSKKWFRVRDSYGIEVEPGMDAGLVVACTVALDMMAHQGR</sequence>
<organism evidence="2 3">
    <name type="scientific">Halogranum rubrum</name>
    <dbReference type="NCBI Taxonomy" id="553466"/>
    <lineage>
        <taxon>Archaea</taxon>
        <taxon>Methanobacteriati</taxon>
        <taxon>Methanobacteriota</taxon>
        <taxon>Stenosarchaea group</taxon>
        <taxon>Halobacteria</taxon>
        <taxon>Halobacteriales</taxon>
        <taxon>Haloferacaceae</taxon>
    </lineage>
</organism>
<accession>A0A1I4GVY3</accession>
<reference evidence="3" key="1">
    <citation type="submission" date="2016-10" db="EMBL/GenBank/DDBJ databases">
        <authorList>
            <person name="Varghese N."/>
            <person name="Submissions S."/>
        </authorList>
    </citation>
    <scope>NUCLEOTIDE SEQUENCE [LARGE SCALE GENOMIC DNA]</scope>
    <source>
        <strain evidence="3">CGMCC 1.7738</strain>
    </source>
</reference>
<dbReference type="Pfam" id="PF04525">
    <property type="entry name" value="LOR"/>
    <property type="match status" value="1"/>
</dbReference>
<comment type="similarity">
    <text evidence="1">Belongs to the LOR family.</text>
</comment>
<protein>
    <submittedName>
        <fullName evidence="2">Uncharacterized protein YxjI</fullName>
    </submittedName>
</protein>
<dbReference type="Proteomes" id="UP000199607">
    <property type="component" value="Unassembled WGS sequence"/>
</dbReference>
<keyword evidence="3" id="KW-1185">Reference proteome</keyword>
<dbReference type="AlphaFoldDB" id="A0A1I4GVY3"/>
<dbReference type="InterPro" id="IPR025659">
    <property type="entry name" value="Tubby-like_C"/>
</dbReference>
<dbReference type="InterPro" id="IPR038595">
    <property type="entry name" value="LOR_sf"/>
</dbReference>
<evidence type="ECO:0000313" key="3">
    <source>
        <dbReference type="Proteomes" id="UP000199607"/>
    </source>
</evidence>
<evidence type="ECO:0000256" key="1">
    <source>
        <dbReference type="ARBA" id="ARBA00005437"/>
    </source>
</evidence>
<dbReference type="SUPFAM" id="SSF54518">
    <property type="entry name" value="Tubby C-terminal domain-like"/>
    <property type="match status" value="1"/>
</dbReference>
<proteinExistence type="inferred from homology"/>
<dbReference type="Gene3D" id="2.40.160.200">
    <property type="entry name" value="LURP1-related"/>
    <property type="match status" value="1"/>
</dbReference>
<dbReference type="STRING" id="553466.SAMN04487950_3405"/>
<gene>
    <name evidence="2" type="ORF">SAMN04487950_3405</name>
</gene>
<dbReference type="InterPro" id="IPR007612">
    <property type="entry name" value="LOR"/>
</dbReference>